<evidence type="ECO:0000313" key="2">
    <source>
        <dbReference type="Proteomes" id="UP000008311"/>
    </source>
</evidence>
<dbReference type="Proteomes" id="UP000008311">
    <property type="component" value="Unassembled WGS sequence"/>
</dbReference>
<proteinExistence type="predicted"/>
<reference evidence="2" key="1">
    <citation type="journal article" date="2010" name="Nat. Biotechnol.">
        <title>Draft genome sequence of the oilseed species Ricinus communis.</title>
        <authorList>
            <person name="Chan A.P."/>
            <person name="Crabtree J."/>
            <person name="Zhao Q."/>
            <person name="Lorenzi H."/>
            <person name="Orvis J."/>
            <person name="Puiu D."/>
            <person name="Melake-Berhan A."/>
            <person name="Jones K.M."/>
            <person name="Redman J."/>
            <person name="Chen G."/>
            <person name="Cahoon E.B."/>
            <person name="Gedil M."/>
            <person name="Stanke M."/>
            <person name="Haas B.J."/>
            <person name="Wortman J.R."/>
            <person name="Fraser-Liggett C.M."/>
            <person name="Ravel J."/>
            <person name="Rabinowicz P.D."/>
        </authorList>
    </citation>
    <scope>NUCLEOTIDE SEQUENCE [LARGE SCALE GENOMIC DNA]</scope>
    <source>
        <strain evidence="2">cv. Hale</strain>
    </source>
</reference>
<organism evidence="1 2">
    <name type="scientific">Ricinus communis</name>
    <name type="common">Castor bean</name>
    <dbReference type="NCBI Taxonomy" id="3988"/>
    <lineage>
        <taxon>Eukaryota</taxon>
        <taxon>Viridiplantae</taxon>
        <taxon>Streptophyta</taxon>
        <taxon>Embryophyta</taxon>
        <taxon>Tracheophyta</taxon>
        <taxon>Spermatophyta</taxon>
        <taxon>Magnoliopsida</taxon>
        <taxon>eudicotyledons</taxon>
        <taxon>Gunneridae</taxon>
        <taxon>Pentapetalae</taxon>
        <taxon>rosids</taxon>
        <taxon>fabids</taxon>
        <taxon>Malpighiales</taxon>
        <taxon>Euphorbiaceae</taxon>
        <taxon>Acalyphoideae</taxon>
        <taxon>Acalypheae</taxon>
        <taxon>Ricinus</taxon>
    </lineage>
</organism>
<gene>
    <name evidence="1" type="ORF">RCOM_0342840</name>
</gene>
<accession>B9SBM8</accession>
<dbReference type="InParanoid" id="B9SBM8"/>
<dbReference type="AlphaFoldDB" id="B9SBM8"/>
<evidence type="ECO:0000313" key="1">
    <source>
        <dbReference type="EMBL" id="EEF38976.1"/>
    </source>
</evidence>
<keyword evidence="2" id="KW-1185">Reference proteome</keyword>
<name>B9SBM8_RICCO</name>
<dbReference type="EMBL" id="EQ973915">
    <property type="protein sequence ID" value="EEF38976.1"/>
    <property type="molecule type" value="Genomic_DNA"/>
</dbReference>
<protein>
    <submittedName>
        <fullName evidence="1">Uncharacterized protein</fullName>
    </submittedName>
</protein>
<sequence>MVMVMVMGTLFKDRDMRFYWVLSCHAPGIAHEPSYASPKCSPVNSTIPVARYFKILTPDSLFKTCNAPDSDFILITPISQSNPNNELDMLYKVAPEYKKFCSSPDIAQNF</sequence>